<protein>
    <submittedName>
        <fullName evidence="3">CAAX prenyl protease-like protein</fullName>
    </submittedName>
</protein>
<feature type="transmembrane region" description="Helical" evidence="1">
    <location>
        <begin position="97"/>
        <end position="121"/>
    </location>
</feature>
<feature type="transmembrane region" description="Helical" evidence="1">
    <location>
        <begin position="152"/>
        <end position="170"/>
    </location>
</feature>
<gene>
    <name evidence="3" type="ORF">EDC91_11843</name>
</gene>
<accession>A0A4R2FD84</accession>
<keyword evidence="1" id="KW-1133">Transmembrane helix</keyword>
<organism evidence="3 4">
    <name type="scientific">Shewanella fodinae</name>
    <dbReference type="NCBI Taxonomy" id="552357"/>
    <lineage>
        <taxon>Bacteria</taxon>
        <taxon>Pseudomonadati</taxon>
        <taxon>Pseudomonadota</taxon>
        <taxon>Gammaproteobacteria</taxon>
        <taxon>Alteromonadales</taxon>
        <taxon>Shewanellaceae</taxon>
        <taxon>Shewanella</taxon>
    </lineage>
</organism>
<dbReference type="Proteomes" id="UP000294832">
    <property type="component" value="Unassembled WGS sequence"/>
</dbReference>
<dbReference type="GO" id="GO:0080120">
    <property type="term" value="P:CAAX-box protein maturation"/>
    <property type="evidence" value="ECO:0007669"/>
    <property type="project" value="UniProtKB-ARBA"/>
</dbReference>
<dbReference type="RefSeq" id="WP_133039413.1">
    <property type="nucleotide sequence ID" value="NZ_SLWF01000018.1"/>
</dbReference>
<keyword evidence="4" id="KW-1185">Reference proteome</keyword>
<keyword evidence="1" id="KW-0472">Membrane</keyword>
<reference evidence="3 4" key="1">
    <citation type="submission" date="2019-03" db="EMBL/GenBank/DDBJ databases">
        <title>Freshwater and sediment microbial communities from various areas in North America, analyzing microbe dynamics in response to fracking.</title>
        <authorList>
            <person name="Lamendella R."/>
        </authorList>
    </citation>
    <scope>NUCLEOTIDE SEQUENCE [LARGE SCALE GENOMIC DNA]</scope>
    <source>
        <strain evidence="3 4">74A</strain>
    </source>
</reference>
<evidence type="ECO:0000313" key="3">
    <source>
        <dbReference type="EMBL" id="TCN82575.1"/>
    </source>
</evidence>
<name>A0A4R2FD84_9GAMM</name>
<dbReference type="GO" id="GO:0004175">
    <property type="term" value="F:endopeptidase activity"/>
    <property type="evidence" value="ECO:0007669"/>
    <property type="project" value="UniProtKB-ARBA"/>
</dbReference>
<dbReference type="AlphaFoldDB" id="A0A4R2FD84"/>
<keyword evidence="3" id="KW-0378">Hydrolase</keyword>
<dbReference type="OrthoDB" id="378663at2"/>
<dbReference type="EMBL" id="SLWF01000018">
    <property type="protein sequence ID" value="TCN82575.1"/>
    <property type="molecule type" value="Genomic_DNA"/>
</dbReference>
<proteinExistence type="predicted"/>
<dbReference type="InterPro" id="IPR003675">
    <property type="entry name" value="Rce1/LyrA-like_dom"/>
</dbReference>
<evidence type="ECO:0000259" key="2">
    <source>
        <dbReference type="Pfam" id="PF02517"/>
    </source>
</evidence>
<feature type="transmembrane region" description="Helical" evidence="1">
    <location>
        <begin position="48"/>
        <end position="66"/>
    </location>
</feature>
<feature type="transmembrane region" description="Helical" evidence="1">
    <location>
        <begin position="210"/>
        <end position="231"/>
    </location>
</feature>
<sequence length="254" mass="28388">MTSKYYFNWPLLWLLFVLGISGQLSLLPVLNTLLSAVAAPLPLPQWSLILLSILQTTMILLCALILGNWCSVRVNLGAPLFAAWLAQKPIRWRDVQAPLLMAGLVAILSSVLLLCLQQVAIPRLPADFFANSSKLDLPLYSRLLYGGLTEELLVRWGAMSFLLWLFYRIFCRGNLTPSRTYIWLSIVLSALLFGLGHLPAALMLTTSANSFLFIYLLLGNGIFGVAAGWLFWRYGLEAAMLAHMLIHLMLYMAN</sequence>
<feature type="domain" description="CAAX prenyl protease 2/Lysostaphin resistance protein A-like" evidence="2">
    <location>
        <begin position="143"/>
        <end position="249"/>
    </location>
</feature>
<evidence type="ECO:0000313" key="4">
    <source>
        <dbReference type="Proteomes" id="UP000294832"/>
    </source>
</evidence>
<dbReference type="GO" id="GO:0006508">
    <property type="term" value="P:proteolysis"/>
    <property type="evidence" value="ECO:0007669"/>
    <property type="project" value="UniProtKB-KW"/>
</dbReference>
<keyword evidence="3" id="KW-0645">Protease</keyword>
<keyword evidence="1" id="KW-0812">Transmembrane</keyword>
<feature type="transmembrane region" description="Helical" evidence="1">
    <location>
        <begin position="182"/>
        <end position="204"/>
    </location>
</feature>
<evidence type="ECO:0000256" key="1">
    <source>
        <dbReference type="SAM" id="Phobius"/>
    </source>
</evidence>
<dbReference type="Pfam" id="PF02517">
    <property type="entry name" value="Rce1-like"/>
    <property type="match status" value="1"/>
</dbReference>
<comment type="caution">
    <text evidence="3">The sequence shown here is derived from an EMBL/GenBank/DDBJ whole genome shotgun (WGS) entry which is preliminary data.</text>
</comment>